<gene>
    <name evidence="2" type="ORF">C5F44_00615</name>
</gene>
<proteinExistence type="inferred from homology"/>
<reference evidence="2 3" key="1">
    <citation type="submission" date="2018-03" db="EMBL/GenBank/DDBJ databases">
        <title>Rhodobacter blasticus.</title>
        <authorList>
            <person name="Meyer T.E."/>
            <person name="Miller S."/>
            <person name="Lodha T."/>
            <person name="Gandham S."/>
            <person name="Chintalapati S."/>
            <person name="Chintalapati V.R."/>
        </authorList>
    </citation>
    <scope>NUCLEOTIDE SEQUENCE [LARGE SCALE GENOMIC DNA]</scope>
    <source>
        <strain evidence="2 3">DSM 2131</strain>
    </source>
</reference>
<protein>
    <recommendedName>
        <fullName evidence="1">UPF0246 protein C5F44_00615</fullName>
    </recommendedName>
</protein>
<dbReference type="AlphaFoldDB" id="A0A2T4JER8"/>
<dbReference type="Pfam" id="PF03883">
    <property type="entry name" value="H2O2_YaaD"/>
    <property type="match status" value="1"/>
</dbReference>
<dbReference type="PANTHER" id="PTHR30283">
    <property type="entry name" value="PEROXIDE STRESS RESPONSE PROTEIN YAAA"/>
    <property type="match status" value="1"/>
</dbReference>
<dbReference type="GO" id="GO:0033194">
    <property type="term" value="P:response to hydroperoxide"/>
    <property type="evidence" value="ECO:0007669"/>
    <property type="project" value="TreeGrafter"/>
</dbReference>
<name>A0A2T4JER8_FUSBL</name>
<dbReference type="PANTHER" id="PTHR30283:SF4">
    <property type="entry name" value="PEROXIDE STRESS RESISTANCE PROTEIN YAAA"/>
    <property type="match status" value="1"/>
</dbReference>
<evidence type="ECO:0000313" key="2">
    <source>
        <dbReference type="EMBL" id="PTE16399.1"/>
    </source>
</evidence>
<dbReference type="HAMAP" id="MF_00652">
    <property type="entry name" value="UPF0246"/>
    <property type="match status" value="1"/>
</dbReference>
<dbReference type="InterPro" id="IPR005583">
    <property type="entry name" value="YaaA"/>
</dbReference>
<dbReference type="NCBIfam" id="NF002542">
    <property type="entry name" value="PRK02101.1-3"/>
    <property type="match status" value="1"/>
</dbReference>
<dbReference type="EMBL" id="PZKE01000001">
    <property type="protein sequence ID" value="PTE16399.1"/>
    <property type="molecule type" value="Genomic_DNA"/>
</dbReference>
<dbReference type="RefSeq" id="WP_107671564.1">
    <property type="nucleotide sequence ID" value="NZ_PZKE01000001.1"/>
</dbReference>
<comment type="caution">
    <text evidence="2">The sequence shown here is derived from an EMBL/GenBank/DDBJ whole genome shotgun (WGS) entry which is preliminary data.</text>
</comment>
<dbReference type="Proteomes" id="UP000241362">
    <property type="component" value="Unassembled WGS sequence"/>
</dbReference>
<dbReference type="GO" id="GO:0005829">
    <property type="term" value="C:cytosol"/>
    <property type="evidence" value="ECO:0007669"/>
    <property type="project" value="TreeGrafter"/>
</dbReference>
<evidence type="ECO:0000313" key="3">
    <source>
        <dbReference type="Proteomes" id="UP000241362"/>
    </source>
</evidence>
<keyword evidence="3" id="KW-1185">Reference proteome</keyword>
<accession>A0A2T4JER8</accession>
<comment type="similarity">
    <text evidence="1">Belongs to the UPF0246 family.</text>
</comment>
<sequence>MLCVVSPAKRLDEKPKALPEGRQMTQPDFLPETWKLVQAARILLVNDLRALMHLSDPLARLNHARFAGFQRHPGPGQALPAIQCFAGDTYAGFEVRTLGDDALRWADRHLRILSGLYGLLRPWDAIQPHRLEMGSRLANPRGPDLYAFWGDRIARALVAQAAEVGTDVLINCASVEYFTAADRKALKLRVISPVFLEERAGEAKIVSFFAKKARGSMARFLCENHLTDPADLPAFSTGGYAYQPALSTPDRPVFLRAAVDQDDQAA</sequence>
<evidence type="ECO:0000256" key="1">
    <source>
        <dbReference type="HAMAP-Rule" id="MF_00652"/>
    </source>
</evidence>
<organism evidence="2 3">
    <name type="scientific">Fuscovulum blasticum DSM 2131</name>
    <dbReference type="NCBI Taxonomy" id="1188250"/>
    <lineage>
        <taxon>Bacteria</taxon>
        <taxon>Pseudomonadati</taxon>
        <taxon>Pseudomonadota</taxon>
        <taxon>Alphaproteobacteria</taxon>
        <taxon>Rhodobacterales</taxon>
        <taxon>Paracoccaceae</taxon>
        <taxon>Pseudogemmobacter</taxon>
    </lineage>
</organism>